<proteinExistence type="predicted"/>
<dbReference type="RefSeq" id="WP_379534669.1">
    <property type="nucleotide sequence ID" value="NZ_JBHSBI010000038.1"/>
</dbReference>
<evidence type="ECO:0000313" key="1">
    <source>
        <dbReference type="EMBL" id="MFC4014840.1"/>
    </source>
</evidence>
<dbReference type="Proteomes" id="UP001595851">
    <property type="component" value="Unassembled WGS sequence"/>
</dbReference>
<keyword evidence="2" id="KW-1185">Reference proteome</keyword>
<reference evidence="2" key="1">
    <citation type="journal article" date="2019" name="Int. J. Syst. Evol. Microbiol.">
        <title>The Global Catalogue of Microorganisms (GCM) 10K type strain sequencing project: providing services to taxonomists for standard genome sequencing and annotation.</title>
        <authorList>
            <consortium name="The Broad Institute Genomics Platform"/>
            <consortium name="The Broad Institute Genome Sequencing Center for Infectious Disease"/>
            <person name="Wu L."/>
            <person name="Ma J."/>
        </authorList>
    </citation>
    <scope>NUCLEOTIDE SEQUENCE [LARGE SCALE GENOMIC DNA]</scope>
    <source>
        <strain evidence="2">TBRC 1276</strain>
    </source>
</reference>
<evidence type="ECO:0000313" key="2">
    <source>
        <dbReference type="Proteomes" id="UP001595851"/>
    </source>
</evidence>
<dbReference type="InterPro" id="IPR016193">
    <property type="entry name" value="Cytidine_deaminase-like"/>
</dbReference>
<accession>A0ABV8GLK3</accession>
<sequence length="187" mass="20014">MTAESVGRPTRTRGKPPENVIPEVAGLWATYIKQNIPGLMVTAGAIMAPGQQTTCTMAWGGNTYNGSSNSGMHGEVDCLNQAYDAGENLQNGTFQALTNPVCMVCCAVLYSVGITNVPAMAGASKEYGNYSLPAWIFDDEAPGGLLNRLLGNAAFTQWTTELSAESRGKQVHRQSLITQMTQKLIKH</sequence>
<name>A0ABV8GLK3_9ACTN</name>
<dbReference type="EMBL" id="JBHSBI010000038">
    <property type="protein sequence ID" value="MFC4014840.1"/>
    <property type="molecule type" value="Genomic_DNA"/>
</dbReference>
<dbReference type="SUPFAM" id="SSF53927">
    <property type="entry name" value="Cytidine deaminase-like"/>
    <property type="match status" value="1"/>
</dbReference>
<gene>
    <name evidence="1" type="ORF">ACFOY2_47000</name>
</gene>
<organism evidence="1 2">
    <name type="scientific">Nonomuraea purpurea</name>
    <dbReference type="NCBI Taxonomy" id="1849276"/>
    <lineage>
        <taxon>Bacteria</taxon>
        <taxon>Bacillati</taxon>
        <taxon>Actinomycetota</taxon>
        <taxon>Actinomycetes</taxon>
        <taxon>Streptosporangiales</taxon>
        <taxon>Streptosporangiaceae</taxon>
        <taxon>Nonomuraea</taxon>
    </lineage>
</organism>
<protein>
    <submittedName>
        <fullName evidence="1">Uncharacterized protein</fullName>
    </submittedName>
</protein>
<dbReference type="Gene3D" id="3.40.140.10">
    <property type="entry name" value="Cytidine Deaminase, domain 2"/>
    <property type="match status" value="1"/>
</dbReference>
<comment type="caution">
    <text evidence="1">The sequence shown here is derived from an EMBL/GenBank/DDBJ whole genome shotgun (WGS) entry which is preliminary data.</text>
</comment>